<dbReference type="EMBL" id="CP002432">
    <property type="protein sequence ID" value="ADU65734.1"/>
    <property type="molecule type" value="Genomic_DNA"/>
</dbReference>
<dbReference type="Proteomes" id="UP000002572">
    <property type="component" value="Chromosome"/>
</dbReference>
<evidence type="ECO:0000313" key="1">
    <source>
        <dbReference type="EMBL" id="ADU65734.1"/>
    </source>
</evidence>
<dbReference type="InParanoid" id="E6W373"/>
<dbReference type="STRING" id="653733.Selin_0999"/>
<protein>
    <submittedName>
        <fullName evidence="1">Uncharacterized protein</fullName>
    </submittedName>
</protein>
<dbReference type="OrthoDB" id="8232607at2"/>
<dbReference type="HOGENOM" id="CLU_1486352_0_0_0"/>
<name>E6W373_DESIS</name>
<proteinExistence type="predicted"/>
<gene>
    <name evidence="1" type="ordered locus">Selin_0999</name>
</gene>
<dbReference type="AlphaFoldDB" id="E6W373"/>
<keyword evidence="2" id="KW-1185">Reference proteome</keyword>
<sequence length="191" mass="22150">MQKINCNFIGDFKLGDNINYNFSCLRVLYSSQDSMRMNNEDSSLFCKPITLIIVSIIEALLYDLFSRITNNTREGVRNIAEQVLNDVRSKTIDQLETYIAAARKHDLLGATGTDLYIKLDELRKVRNRVHIQNVKKQLEQDEVDVYTFARQHDAEKILELVLKHASNNFQRPKHTCGYVGDFSLPWNQHIN</sequence>
<evidence type="ECO:0000313" key="2">
    <source>
        <dbReference type="Proteomes" id="UP000002572"/>
    </source>
</evidence>
<dbReference type="eggNOG" id="ENOG5033AUA">
    <property type="taxonomic scope" value="Bacteria"/>
</dbReference>
<accession>E6W373</accession>
<reference evidence="1 2" key="1">
    <citation type="submission" date="2010-12" db="EMBL/GenBank/DDBJ databases">
        <title>Complete sequence of Desulfurispirillum indicum S5.</title>
        <authorList>
            <consortium name="US DOE Joint Genome Institute"/>
            <person name="Lucas S."/>
            <person name="Copeland A."/>
            <person name="Lapidus A."/>
            <person name="Cheng J.-F."/>
            <person name="Goodwin L."/>
            <person name="Pitluck S."/>
            <person name="Chertkov O."/>
            <person name="Held B."/>
            <person name="Detter J.C."/>
            <person name="Han C."/>
            <person name="Tapia R."/>
            <person name="Land M."/>
            <person name="Hauser L."/>
            <person name="Kyrpides N."/>
            <person name="Ivanova N."/>
            <person name="Mikhailova N."/>
            <person name="Haggblom M."/>
            <person name="Rauschenbach I."/>
            <person name="Bini E."/>
            <person name="Woyke T."/>
        </authorList>
    </citation>
    <scope>NUCLEOTIDE SEQUENCE [LARGE SCALE GENOMIC DNA]</scope>
    <source>
        <strain evidence="2">ATCC BAA-1389 / DSM 22839 / S5</strain>
    </source>
</reference>
<organism evidence="1 2">
    <name type="scientific">Desulfurispirillum indicum (strain ATCC BAA-1389 / DSM 22839 / S5)</name>
    <dbReference type="NCBI Taxonomy" id="653733"/>
    <lineage>
        <taxon>Bacteria</taxon>
        <taxon>Pseudomonadati</taxon>
        <taxon>Chrysiogenota</taxon>
        <taxon>Chrysiogenia</taxon>
        <taxon>Chrysiogenales</taxon>
        <taxon>Chrysiogenaceae</taxon>
        <taxon>Desulfurispirillum</taxon>
    </lineage>
</organism>
<dbReference type="KEGG" id="din:Selin_0999"/>
<dbReference type="RefSeq" id="WP_013505617.1">
    <property type="nucleotide sequence ID" value="NC_014836.1"/>
</dbReference>